<dbReference type="CDD" id="cd08253">
    <property type="entry name" value="zeta_crystallin"/>
    <property type="match status" value="1"/>
</dbReference>
<accession>A0A6G6WDT3</accession>
<name>A0A6G6WDT3_9ACTN</name>
<organism evidence="3 4">
    <name type="scientific">Nocardioides anomalus</name>
    <dbReference type="NCBI Taxonomy" id="2712223"/>
    <lineage>
        <taxon>Bacteria</taxon>
        <taxon>Bacillati</taxon>
        <taxon>Actinomycetota</taxon>
        <taxon>Actinomycetes</taxon>
        <taxon>Propionibacteriales</taxon>
        <taxon>Nocardioidaceae</taxon>
        <taxon>Nocardioides</taxon>
    </lineage>
</organism>
<keyword evidence="1" id="KW-0521">NADP</keyword>
<dbReference type="PANTHER" id="PTHR44154:SF1">
    <property type="entry name" value="QUINONE OXIDOREDUCTASE"/>
    <property type="match status" value="1"/>
</dbReference>
<gene>
    <name evidence="3" type="ORF">G5V58_12570</name>
</gene>
<protein>
    <submittedName>
        <fullName evidence="3">NADPH:quinone reductase</fullName>
    </submittedName>
</protein>
<evidence type="ECO:0000313" key="4">
    <source>
        <dbReference type="Proteomes" id="UP000502996"/>
    </source>
</evidence>
<dbReference type="Pfam" id="PF00107">
    <property type="entry name" value="ADH_zinc_N"/>
    <property type="match status" value="1"/>
</dbReference>
<sequence>MRAIVYSETGPSSVLSLADREVPEPGPGEVRVRLVRAGVNPTDWKFRAGNLRGFDEVVPGQDGAGVVDALGDGVAGLASGDRVWLVLAQHERAHGTAAEYTVQDAARVVPLPEGASFDLGASLGVPAVTAHRALTCGEFGPSRLEPGAMDHMTVLVAGGAGAVGNAAIQLARWAGATVVTTVSSPEKAALAAAAGAHHVVNYKDDDAEAAIKQAAPDGVDLVVEVAPAQNNDLDLAVTRTHATIAIYANNGGDEYTVPLRPTFSKNLRYQYLILYTLDERLRQAALEDVSAAVAAGALRVGEDAGVPLHHFSLEQTAEAHDAVQGGAVGKVLVDIAED</sequence>
<dbReference type="InterPro" id="IPR036291">
    <property type="entry name" value="NAD(P)-bd_dom_sf"/>
</dbReference>
<dbReference type="InterPro" id="IPR011032">
    <property type="entry name" value="GroES-like_sf"/>
</dbReference>
<dbReference type="PANTHER" id="PTHR44154">
    <property type="entry name" value="QUINONE OXIDOREDUCTASE"/>
    <property type="match status" value="1"/>
</dbReference>
<dbReference type="SUPFAM" id="SSF50129">
    <property type="entry name" value="GroES-like"/>
    <property type="match status" value="1"/>
</dbReference>
<dbReference type="InterPro" id="IPR051603">
    <property type="entry name" value="Zinc-ADH_QOR/CCCR"/>
</dbReference>
<proteinExistence type="predicted"/>
<reference evidence="3 4" key="1">
    <citation type="submission" date="2020-02" db="EMBL/GenBank/DDBJ databases">
        <title>Full genome sequence of Nocardioides sp. R-3366.</title>
        <authorList>
            <person name="Im W.-T."/>
        </authorList>
    </citation>
    <scope>NUCLEOTIDE SEQUENCE [LARGE SCALE GENOMIC DNA]</scope>
    <source>
        <strain evidence="3 4">R-3366</strain>
    </source>
</reference>
<dbReference type="Pfam" id="PF08240">
    <property type="entry name" value="ADH_N"/>
    <property type="match status" value="1"/>
</dbReference>
<dbReference type="SMART" id="SM00829">
    <property type="entry name" value="PKS_ER"/>
    <property type="match status" value="1"/>
</dbReference>
<evidence type="ECO:0000313" key="3">
    <source>
        <dbReference type="EMBL" id="QIG43488.1"/>
    </source>
</evidence>
<dbReference type="InterPro" id="IPR013149">
    <property type="entry name" value="ADH-like_C"/>
</dbReference>
<evidence type="ECO:0000259" key="2">
    <source>
        <dbReference type="SMART" id="SM00829"/>
    </source>
</evidence>
<dbReference type="KEGG" id="nano:G5V58_12570"/>
<dbReference type="InterPro" id="IPR013154">
    <property type="entry name" value="ADH-like_N"/>
</dbReference>
<dbReference type="Proteomes" id="UP000502996">
    <property type="component" value="Chromosome"/>
</dbReference>
<dbReference type="Gene3D" id="3.40.50.720">
    <property type="entry name" value="NAD(P)-binding Rossmann-like Domain"/>
    <property type="match status" value="1"/>
</dbReference>
<dbReference type="InterPro" id="IPR020843">
    <property type="entry name" value="ER"/>
</dbReference>
<feature type="domain" description="Enoyl reductase (ER)" evidence="2">
    <location>
        <begin position="10"/>
        <end position="333"/>
    </location>
</feature>
<dbReference type="SUPFAM" id="SSF51735">
    <property type="entry name" value="NAD(P)-binding Rossmann-fold domains"/>
    <property type="match status" value="1"/>
</dbReference>
<dbReference type="GO" id="GO:0016491">
    <property type="term" value="F:oxidoreductase activity"/>
    <property type="evidence" value="ECO:0007669"/>
    <property type="project" value="InterPro"/>
</dbReference>
<keyword evidence="4" id="KW-1185">Reference proteome</keyword>
<dbReference type="AlphaFoldDB" id="A0A6G6WDT3"/>
<evidence type="ECO:0000256" key="1">
    <source>
        <dbReference type="ARBA" id="ARBA00022857"/>
    </source>
</evidence>
<dbReference type="RefSeq" id="WP_165233107.1">
    <property type="nucleotide sequence ID" value="NZ_CP049257.1"/>
</dbReference>
<dbReference type="EMBL" id="CP049257">
    <property type="protein sequence ID" value="QIG43488.1"/>
    <property type="molecule type" value="Genomic_DNA"/>
</dbReference>
<dbReference type="Gene3D" id="3.90.180.10">
    <property type="entry name" value="Medium-chain alcohol dehydrogenases, catalytic domain"/>
    <property type="match status" value="1"/>
</dbReference>